<reference evidence="1 2" key="1">
    <citation type="submission" date="2023-12" db="EMBL/GenBank/DDBJ databases">
        <title>Novel species of the genus Arcicella isolated from rivers.</title>
        <authorList>
            <person name="Lu H."/>
        </authorList>
    </citation>
    <scope>NUCLEOTIDE SEQUENCE [LARGE SCALE GENOMIC DNA]</scope>
    <source>
        <strain evidence="1 2">DC25W</strain>
    </source>
</reference>
<dbReference type="RefSeq" id="WP_323256346.1">
    <property type="nucleotide sequence ID" value="NZ_JAYGIM010000003.1"/>
</dbReference>
<gene>
    <name evidence="1" type="ORF">VB798_04340</name>
</gene>
<sequence length="55" mass="6255">MDTNNYLPKDEFAELIFGRIKAFGLRINEGNEILKILSKSRKTTGELLKKKGIDS</sequence>
<evidence type="ECO:0000313" key="1">
    <source>
        <dbReference type="EMBL" id="MEA5425788.1"/>
    </source>
</evidence>
<protein>
    <submittedName>
        <fullName evidence="1">Uncharacterized protein</fullName>
    </submittedName>
</protein>
<proteinExistence type="predicted"/>
<name>A0ABU5SET8_9BACT</name>
<organism evidence="1 2">
    <name type="scientific">Arcicella lustrica</name>
    <dbReference type="NCBI Taxonomy" id="2984196"/>
    <lineage>
        <taxon>Bacteria</taxon>
        <taxon>Pseudomonadati</taxon>
        <taxon>Bacteroidota</taxon>
        <taxon>Cytophagia</taxon>
        <taxon>Cytophagales</taxon>
        <taxon>Flectobacillaceae</taxon>
        <taxon>Arcicella</taxon>
    </lineage>
</organism>
<dbReference type="EMBL" id="JAYGIM010000003">
    <property type="protein sequence ID" value="MEA5425788.1"/>
    <property type="molecule type" value="Genomic_DNA"/>
</dbReference>
<dbReference type="Proteomes" id="UP001302222">
    <property type="component" value="Unassembled WGS sequence"/>
</dbReference>
<keyword evidence="2" id="KW-1185">Reference proteome</keyword>
<accession>A0ABU5SET8</accession>
<evidence type="ECO:0000313" key="2">
    <source>
        <dbReference type="Proteomes" id="UP001302222"/>
    </source>
</evidence>
<comment type="caution">
    <text evidence="1">The sequence shown here is derived from an EMBL/GenBank/DDBJ whole genome shotgun (WGS) entry which is preliminary data.</text>
</comment>